<name>A0A7S0BXH2_9STRA</name>
<reference evidence="1" key="1">
    <citation type="submission" date="2021-01" db="EMBL/GenBank/DDBJ databases">
        <authorList>
            <person name="Corre E."/>
            <person name="Pelletier E."/>
            <person name="Niang G."/>
            <person name="Scheremetjew M."/>
            <person name="Finn R."/>
            <person name="Kale V."/>
            <person name="Holt S."/>
            <person name="Cochrane G."/>
            <person name="Meng A."/>
            <person name="Brown T."/>
            <person name="Cohen L."/>
        </authorList>
    </citation>
    <scope>NUCLEOTIDE SEQUENCE</scope>
    <source>
        <strain evidence="1">CCAP1064/1</strain>
    </source>
</reference>
<protein>
    <submittedName>
        <fullName evidence="1">Uncharacterized protein</fullName>
    </submittedName>
</protein>
<organism evidence="1">
    <name type="scientific">Proboscia inermis</name>
    <dbReference type="NCBI Taxonomy" id="420281"/>
    <lineage>
        <taxon>Eukaryota</taxon>
        <taxon>Sar</taxon>
        <taxon>Stramenopiles</taxon>
        <taxon>Ochrophyta</taxon>
        <taxon>Bacillariophyta</taxon>
        <taxon>Coscinodiscophyceae</taxon>
        <taxon>Rhizosoleniophycidae</taxon>
        <taxon>Rhizosoleniales</taxon>
        <taxon>Rhizosoleniaceae</taxon>
        <taxon>Proboscia</taxon>
    </lineage>
</organism>
<dbReference type="EMBL" id="HBEL01005082">
    <property type="protein sequence ID" value="CAD8406315.1"/>
    <property type="molecule type" value="Transcribed_RNA"/>
</dbReference>
<accession>A0A7S0BXH2</accession>
<evidence type="ECO:0000313" key="1">
    <source>
        <dbReference type="EMBL" id="CAD8406315.1"/>
    </source>
</evidence>
<dbReference type="AlphaFoldDB" id="A0A7S0BXH2"/>
<proteinExistence type="predicted"/>
<sequence>MPTSGGERGLGNFAAGIVDKIKDVAIDINGVKCAGRDCYNAASETTKICDTATSKACEIIEFGIEVKSAFGKFDNSKETGNRDIPAPSTRAITGGQMLSVLETAMEMDELALACVEQSIKMIDYVSAGIESLPDILEKRIERRMETAQRNGSVETDPELPDLDADCKELERSIDSVNNENLLRSLDSFHGAFNGIIANVERCNEMFKSIRVFAKDIVVVSNAIKDFHLGNLILKIRDLIKKVWRCLRLSDLIRAFAEAVGRLIKWIIKVIQAVLEKIQKIEVGFENCGCCMELTSFLEQFGLSMIDMKTLSQSLLKVLAK</sequence>
<gene>
    <name evidence="1" type="ORF">PINE0816_LOCUS2431</name>
</gene>